<dbReference type="GO" id="GO:0009707">
    <property type="term" value="C:chloroplast outer membrane"/>
    <property type="evidence" value="ECO:0007669"/>
    <property type="project" value="TreeGrafter"/>
</dbReference>
<accession>A0A453P2G0</accession>
<reference evidence="1" key="3">
    <citation type="journal article" date="2017" name="Nature">
        <title>Genome sequence of the progenitor of the wheat D genome Aegilops tauschii.</title>
        <authorList>
            <person name="Luo M.C."/>
            <person name="Gu Y.Q."/>
            <person name="Puiu D."/>
            <person name="Wang H."/>
            <person name="Twardziok S.O."/>
            <person name="Deal K.R."/>
            <person name="Huo N."/>
            <person name="Zhu T."/>
            <person name="Wang L."/>
            <person name="Wang Y."/>
            <person name="McGuire P.E."/>
            <person name="Liu S."/>
            <person name="Long H."/>
            <person name="Ramasamy R.K."/>
            <person name="Rodriguez J.C."/>
            <person name="Van S.L."/>
            <person name="Yuan L."/>
            <person name="Wang Z."/>
            <person name="Xia Z."/>
            <person name="Xiao L."/>
            <person name="Anderson O.D."/>
            <person name="Ouyang S."/>
            <person name="Liang Y."/>
            <person name="Zimin A.V."/>
            <person name="Pertea G."/>
            <person name="Qi P."/>
            <person name="Bennetzen J.L."/>
            <person name="Dai X."/>
            <person name="Dawson M.W."/>
            <person name="Muller H.G."/>
            <person name="Kugler K."/>
            <person name="Rivarola-Duarte L."/>
            <person name="Spannagl M."/>
            <person name="Mayer K.F.X."/>
            <person name="Lu F.H."/>
            <person name="Bevan M.W."/>
            <person name="Leroy P."/>
            <person name="Li P."/>
            <person name="You F.M."/>
            <person name="Sun Q."/>
            <person name="Liu Z."/>
            <person name="Lyons E."/>
            <person name="Wicker T."/>
            <person name="Salzberg S.L."/>
            <person name="Devos K.M."/>
            <person name="Dvorak J."/>
        </authorList>
    </citation>
    <scope>NUCLEOTIDE SEQUENCE [LARGE SCALE GENOMIC DNA]</scope>
    <source>
        <strain evidence="1">cv. AL8/78</strain>
    </source>
</reference>
<dbReference type="PANTHER" id="PTHR35484:SF2">
    <property type="entry name" value="OUTER ENVELOPE PORE PROTEIN 37, CHLOROPLASTIC"/>
    <property type="match status" value="1"/>
</dbReference>
<dbReference type="InterPro" id="IPR038951">
    <property type="entry name" value="OEP37-like"/>
</dbReference>
<dbReference type="Proteomes" id="UP000015105">
    <property type="component" value="Chromosome 6D"/>
</dbReference>
<dbReference type="AlphaFoldDB" id="A0A453P2G0"/>
<reference evidence="2" key="2">
    <citation type="journal article" date="2017" name="Nat. Plants">
        <title>The Aegilops tauschii genome reveals multiple impacts of transposons.</title>
        <authorList>
            <person name="Zhao G."/>
            <person name="Zou C."/>
            <person name="Li K."/>
            <person name="Wang K."/>
            <person name="Li T."/>
            <person name="Gao L."/>
            <person name="Zhang X."/>
            <person name="Wang H."/>
            <person name="Yang Z."/>
            <person name="Liu X."/>
            <person name="Jiang W."/>
            <person name="Mao L."/>
            <person name="Kong X."/>
            <person name="Jiao Y."/>
            <person name="Jia J."/>
        </authorList>
    </citation>
    <scope>NUCLEOTIDE SEQUENCE [LARGE SCALE GENOMIC DNA]</scope>
    <source>
        <strain evidence="2">cv. AL8/78</strain>
    </source>
</reference>
<evidence type="ECO:0000313" key="2">
    <source>
        <dbReference type="Proteomes" id="UP000015105"/>
    </source>
</evidence>
<reference evidence="1" key="5">
    <citation type="journal article" date="2021" name="G3 (Bethesda)">
        <title>Aegilops tauschii genome assembly Aet v5.0 features greater sequence contiguity and improved annotation.</title>
        <authorList>
            <person name="Wang L."/>
            <person name="Zhu T."/>
            <person name="Rodriguez J.C."/>
            <person name="Deal K.R."/>
            <person name="Dubcovsky J."/>
            <person name="McGuire P.E."/>
            <person name="Lux T."/>
            <person name="Spannagl M."/>
            <person name="Mayer K.F.X."/>
            <person name="Baldrich P."/>
            <person name="Meyers B.C."/>
            <person name="Huo N."/>
            <person name="Gu Y.Q."/>
            <person name="Zhou H."/>
            <person name="Devos K.M."/>
            <person name="Bennetzen J.L."/>
            <person name="Unver T."/>
            <person name="Budak H."/>
            <person name="Gulick P.J."/>
            <person name="Galiba G."/>
            <person name="Kalapos B."/>
            <person name="Nelson D.R."/>
            <person name="Li P."/>
            <person name="You F.M."/>
            <person name="Luo M.C."/>
            <person name="Dvorak J."/>
        </authorList>
    </citation>
    <scope>NUCLEOTIDE SEQUENCE [LARGE SCALE GENOMIC DNA]</scope>
    <source>
        <strain evidence="1">cv. AL8/78</strain>
    </source>
</reference>
<dbReference type="GO" id="GO:0005216">
    <property type="term" value="F:monoatomic ion channel activity"/>
    <property type="evidence" value="ECO:0007669"/>
    <property type="project" value="InterPro"/>
</dbReference>
<evidence type="ECO:0000313" key="1">
    <source>
        <dbReference type="EnsemblPlants" id="AET6Gv20580000.1"/>
    </source>
</evidence>
<organism evidence="1 2">
    <name type="scientific">Aegilops tauschii subsp. strangulata</name>
    <name type="common">Goatgrass</name>
    <dbReference type="NCBI Taxonomy" id="200361"/>
    <lineage>
        <taxon>Eukaryota</taxon>
        <taxon>Viridiplantae</taxon>
        <taxon>Streptophyta</taxon>
        <taxon>Embryophyta</taxon>
        <taxon>Tracheophyta</taxon>
        <taxon>Spermatophyta</taxon>
        <taxon>Magnoliopsida</taxon>
        <taxon>Liliopsida</taxon>
        <taxon>Poales</taxon>
        <taxon>Poaceae</taxon>
        <taxon>BOP clade</taxon>
        <taxon>Pooideae</taxon>
        <taxon>Triticodae</taxon>
        <taxon>Triticeae</taxon>
        <taxon>Triticinae</taxon>
        <taxon>Aegilops</taxon>
    </lineage>
</organism>
<dbReference type="PANTHER" id="PTHR35484">
    <property type="entry name" value="OUTER ENVELOPE PORE PROTEIN 37, CHLOROPLASTIC"/>
    <property type="match status" value="1"/>
</dbReference>
<dbReference type="GO" id="GO:0006812">
    <property type="term" value="P:monoatomic cation transport"/>
    <property type="evidence" value="ECO:0007669"/>
    <property type="project" value="InterPro"/>
</dbReference>
<protein>
    <submittedName>
        <fullName evidence="1">Uncharacterized protein</fullName>
    </submittedName>
</protein>
<reference evidence="2" key="1">
    <citation type="journal article" date="2014" name="Science">
        <title>Ancient hybridizations among the ancestral genomes of bread wheat.</title>
        <authorList>
            <consortium name="International Wheat Genome Sequencing Consortium,"/>
            <person name="Marcussen T."/>
            <person name="Sandve S.R."/>
            <person name="Heier L."/>
            <person name="Spannagl M."/>
            <person name="Pfeifer M."/>
            <person name="Jakobsen K.S."/>
            <person name="Wulff B.B."/>
            <person name="Steuernagel B."/>
            <person name="Mayer K.F."/>
            <person name="Olsen O.A."/>
        </authorList>
    </citation>
    <scope>NUCLEOTIDE SEQUENCE [LARGE SCALE GENOMIC DNA]</scope>
    <source>
        <strain evidence="2">cv. AL8/78</strain>
    </source>
</reference>
<sequence length="99" mass="11341">MCPFEVSLFSSESFCADFSLPFSYHFNFDTDEWNAVYKHTIGKNYKLKAGYDSEVRVGWASIWVCTFWQLSFAHHPVSLTIGVCELEIGRISNSVFPIS</sequence>
<name>A0A453P2G0_AEGTS</name>
<keyword evidence="2" id="KW-1185">Reference proteome</keyword>
<proteinExistence type="predicted"/>
<reference evidence="1" key="4">
    <citation type="submission" date="2019-03" db="UniProtKB">
        <authorList>
            <consortium name="EnsemblPlants"/>
        </authorList>
    </citation>
    <scope>IDENTIFICATION</scope>
</reference>
<dbReference type="EnsemblPlants" id="AET6Gv20580000.1">
    <property type="protein sequence ID" value="AET6Gv20580000.1"/>
    <property type="gene ID" value="AET6Gv20580000"/>
</dbReference>
<dbReference type="Gramene" id="AET6Gv20580000.1">
    <property type="protein sequence ID" value="AET6Gv20580000.1"/>
    <property type="gene ID" value="AET6Gv20580000"/>
</dbReference>